<evidence type="ECO:0000313" key="3">
    <source>
        <dbReference type="Proteomes" id="UP000271098"/>
    </source>
</evidence>
<dbReference type="Pfam" id="PF13347">
    <property type="entry name" value="MFS_2"/>
    <property type="match status" value="1"/>
</dbReference>
<feature type="transmembrane region" description="Helical" evidence="1">
    <location>
        <begin position="76"/>
        <end position="95"/>
    </location>
</feature>
<feature type="transmembrane region" description="Helical" evidence="1">
    <location>
        <begin position="174"/>
        <end position="195"/>
    </location>
</feature>
<feature type="transmembrane region" description="Helical" evidence="1">
    <location>
        <begin position="39"/>
        <end position="55"/>
    </location>
</feature>
<protein>
    <submittedName>
        <fullName evidence="4">Major facilitator superfamily protein</fullName>
    </submittedName>
</protein>
<keyword evidence="3" id="KW-1185">Reference proteome</keyword>
<evidence type="ECO:0000256" key="1">
    <source>
        <dbReference type="SAM" id="Phobius"/>
    </source>
</evidence>
<feature type="transmembrane region" description="Helical" evidence="1">
    <location>
        <begin position="101"/>
        <end position="124"/>
    </location>
</feature>
<keyword evidence="1" id="KW-1133">Transmembrane helix</keyword>
<dbReference type="EMBL" id="UYRT01081036">
    <property type="protein sequence ID" value="VDN23797.1"/>
    <property type="molecule type" value="Genomic_DNA"/>
</dbReference>
<dbReference type="AlphaFoldDB" id="A0A183DZT3"/>
<evidence type="ECO:0000313" key="4">
    <source>
        <dbReference type="WBParaSite" id="GPUH_0001424201-mRNA-1"/>
    </source>
</evidence>
<sequence>MVSVNVALCSGQFAMSVLQTFFMFYYVKVYLNIFKIDEFWFAITQGLFIVWNALNDPIFGYAQDTSSTWFHCRTKVISFFGPFLAASFLLLWFPWGSANQSFSYIIGLQLLIGLFMYDAFYSCINVAWSALFAEATFSRFERISAVKYSQFAVLLSVNIVPLTEKITGGLNDFFAFQCISIAVAVLAVVCFKVTGSLKHQKKGTKHDDFFSLVVPSRGKFQQNGTKHDDFFSLVVPSRGKFQQNVLYALKLMKQVLTRRDFRIIAGTYFLHACSQTIKIHKGALSGTVNLIILPDIVVNLSLLTRFKRNDFRSTAHLNFAAITIKLLIPEQVMMKGSWRMSLFYAACTLLPQVCHNFDYYDSNFSSDFLH</sequence>
<dbReference type="Proteomes" id="UP000271098">
    <property type="component" value="Unassembled WGS sequence"/>
</dbReference>
<gene>
    <name evidence="2" type="ORF">GPUH_LOCUS14225</name>
</gene>
<reference evidence="2 3" key="2">
    <citation type="submission" date="2018-11" db="EMBL/GenBank/DDBJ databases">
        <authorList>
            <consortium name="Pathogen Informatics"/>
        </authorList>
    </citation>
    <scope>NUCLEOTIDE SEQUENCE [LARGE SCALE GENOMIC DNA]</scope>
</reference>
<keyword evidence="1" id="KW-0812">Transmembrane</keyword>
<dbReference type="WBParaSite" id="GPUH_0001424201-mRNA-1">
    <property type="protein sequence ID" value="GPUH_0001424201-mRNA-1"/>
    <property type="gene ID" value="GPUH_0001424201"/>
</dbReference>
<name>A0A183DZT3_9BILA</name>
<dbReference type="OrthoDB" id="189226at2759"/>
<organism evidence="4">
    <name type="scientific">Gongylonema pulchrum</name>
    <dbReference type="NCBI Taxonomy" id="637853"/>
    <lineage>
        <taxon>Eukaryota</taxon>
        <taxon>Metazoa</taxon>
        <taxon>Ecdysozoa</taxon>
        <taxon>Nematoda</taxon>
        <taxon>Chromadorea</taxon>
        <taxon>Rhabditida</taxon>
        <taxon>Spirurina</taxon>
        <taxon>Spiruromorpha</taxon>
        <taxon>Spiruroidea</taxon>
        <taxon>Gongylonematidae</taxon>
        <taxon>Gongylonema</taxon>
    </lineage>
</organism>
<dbReference type="InterPro" id="IPR036259">
    <property type="entry name" value="MFS_trans_sf"/>
</dbReference>
<keyword evidence="1" id="KW-0472">Membrane</keyword>
<accession>A0A183DZT3</accession>
<reference evidence="4" key="1">
    <citation type="submission" date="2016-06" db="UniProtKB">
        <authorList>
            <consortium name="WormBaseParasite"/>
        </authorList>
    </citation>
    <scope>IDENTIFICATION</scope>
</reference>
<dbReference type="InterPro" id="IPR040035">
    <property type="entry name" value="TMEM180"/>
</dbReference>
<dbReference type="PANTHER" id="PTHR28658:SF1">
    <property type="entry name" value="MAJOR FACILITATOR SUPERFAMILY DOMAIN CONTAINING 13B"/>
    <property type="match status" value="1"/>
</dbReference>
<feature type="transmembrane region" description="Helical" evidence="1">
    <location>
        <begin position="7"/>
        <end position="27"/>
    </location>
</feature>
<evidence type="ECO:0000313" key="2">
    <source>
        <dbReference type="EMBL" id="VDN23797.1"/>
    </source>
</evidence>
<dbReference type="PANTHER" id="PTHR28658">
    <property type="entry name" value="TRANSMEMBRANE PROTEIN 180"/>
    <property type="match status" value="1"/>
</dbReference>
<proteinExistence type="predicted"/>
<dbReference type="SUPFAM" id="SSF103473">
    <property type="entry name" value="MFS general substrate transporter"/>
    <property type="match status" value="1"/>
</dbReference>